<keyword evidence="4" id="KW-1185">Reference proteome</keyword>
<protein>
    <submittedName>
        <fullName evidence="3">Barstar family protein</fullName>
    </submittedName>
</protein>
<dbReference type="SUPFAM" id="SSF52038">
    <property type="entry name" value="Barstar-related"/>
    <property type="match status" value="1"/>
</dbReference>
<sequence length="177" mass="19711">MAAFDPDADLSGDLGLRLMINSFITLYWRRSLLDEAVGWLNEHGYRVVALDAGGWATAADMHRDIAEALEFPDYYGRNLDALNDCLSDVESYEYGTTRDATGLVLAFTGYDRFRRAEPDAAQALLDILATRARSAALFGHRLLCLVQSDDPDISFEPVGAMTVDWNDAEWPDAKRRG</sequence>
<evidence type="ECO:0000256" key="1">
    <source>
        <dbReference type="ARBA" id="ARBA00006845"/>
    </source>
</evidence>
<comment type="similarity">
    <text evidence="1">Belongs to the barstar family.</text>
</comment>
<name>A0ABY7KMN7_9ACTN</name>
<dbReference type="InterPro" id="IPR035905">
    <property type="entry name" value="Barstar-like_sf"/>
</dbReference>
<evidence type="ECO:0000313" key="3">
    <source>
        <dbReference type="EMBL" id="WAZ24828.1"/>
    </source>
</evidence>
<dbReference type="Gene3D" id="3.30.370.10">
    <property type="entry name" value="Barstar-like"/>
    <property type="match status" value="1"/>
</dbReference>
<gene>
    <name evidence="3" type="ORF">STRCI_006282</name>
</gene>
<organism evidence="3 4">
    <name type="scientific">Streptomyces cinnabarinus</name>
    <dbReference type="NCBI Taxonomy" id="67287"/>
    <lineage>
        <taxon>Bacteria</taxon>
        <taxon>Bacillati</taxon>
        <taxon>Actinomycetota</taxon>
        <taxon>Actinomycetes</taxon>
        <taxon>Kitasatosporales</taxon>
        <taxon>Streptomycetaceae</taxon>
        <taxon>Streptomyces</taxon>
    </lineage>
</organism>
<dbReference type="RefSeq" id="WP_269662315.1">
    <property type="nucleotide sequence ID" value="NZ_CP114413.1"/>
</dbReference>
<dbReference type="InterPro" id="IPR000468">
    <property type="entry name" value="Barstar"/>
</dbReference>
<dbReference type="EMBL" id="CP114413">
    <property type="protein sequence ID" value="WAZ24828.1"/>
    <property type="molecule type" value="Genomic_DNA"/>
</dbReference>
<reference evidence="3" key="1">
    <citation type="submission" date="2022-12" db="EMBL/GenBank/DDBJ databases">
        <authorList>
            <person name="Ruckert C."/>
            <person name="Busche T."/>
            <person name="Kalinowski J."/>
            <person name="Wittmann C."/>
        </authorList>
    </citation>
    <scope>NUCLEOTIDE SEQUENCE</scope>
    <source>
        <strain evidence="3">DSM 40467</strain>
    </source>
</reference>
<dbReference type="Proteomes" id="UP001164439">
    <property type="component" value="Chromosome"/>
</dbReference>
<evidence type="ECO:0000313" key="4">
    <source>
        <dbReference type="Proteomes" id="UP001164439"/>
    </source>
</evidence>
<evidence type="ECO:0000259" key="2">
    <source>
        <dbReference type="Pfam" id="PF01337"/>
    </source>
</evidence>
<dbReference type="Pfam" id="PF01337">
    <property type="entry name" value="Barstar"/>
    <property type="match status" value="1"/>
</dbReference>
<accession>A0ABY7KMN7</accession>
<proteinExistence type="inferred from homology"/>
<feature type="domain" description="Barstar (barnase inhibitor)" evidence="2">
    <location>
        <begin position="46"/>
        <end position="145"/>
    </location>
</feature>